<dbReference type="EMBL" id="SEOQ01000809">
    <property type="protein sequence ID" value="TFY56668.1"/>
    <property type="molecule type" value="Genomic_DNA"/>
</dbReference>
<accession>A0A4Y9Y429</accession>
<name>A0A4Y9Y429_9AGAM</name>
<evidence type="ECO:0000259" key="3">
    <source>
        <dbReference type="PROSITE" id="PS51505"/>
    </source>
</evidence>
<protein>
    <recommendedName>
        <fullName evidence="3">SCA7 domain-containing protein</fullName>
    </recommendedName>
</protein>
<dbReference type="PANTHER" id="PTHR47805">
    <property type="entry name" value="SAGA-ASSOCIATED FACTOR 73"/>
    <property type="match status" value="1"/>
</dbReference>
<dbReference type="InterPro" id="IPR037804">
    <property type="entry name" value="SGF73"/>
</dbReference>
<evidence type="ECO:0000313" key="5">
    <source>
        <dbReference type="Proteomes" id="UP000298327"/>
    </source>
</evidence>
<feature type="compositionally biased region" description="Acidic residues" evidence="1">
    <location>
        <begin position="219"/>
        <end position="228"/>
    </location>
</feature>
<feature type="compositionally biased region" description="Gly residues" evidence="1">
    <location>
        <begin position="198"/>
        <end position="209"/>
    </location>
</feature>
<dbReference type="GO" id="GO:1904802">
    <property type="term" value="P:RITS complex assembly"/>
    <property type="evidence" value="ECO:0007669"/>
    <property type="project" value="TreeGrafter"/>
</dbReference>
<dbReference type="InterPro" id="IPR013243">
    <property type="entry name" value="SCA7_dom"/>
</dbReference>
<sequence>MSSHVVFAHPLTASSVLACAPASASAPPAKGKKRKADEPDLTDPAAPKSKKAKPAPKVTKGRFKGPVDLDKQCGVINDKNLPCSRSLTCKSHSMGAKRAVQGRSKLYDELLLDWNRANNPNFVEPVKRESKKERKEKKDREKRERKQRELEEFAKKKGIDLSQPGAEAQLEQLKATSKKKKSAATAGTGAAANASGAGTTGAGAKGTVGGDDPANENLAELDSEEELESMTKSVRLATDRGLLAVPPRRPLRRRQLVRRPPRAPPQLPRPLRRRPHEGRRLQRRFGRRSGAPGLRGLVRRVASESMRLPVRVAEVDFEPTRSTPPSIR</sequence>
<proteinExistence type="predicted"/>
<feature type="chain" id="PRO_5021427090" description="SCA7 domain-containing protein" evidence="2">
    <location>
        <begin position="19"/>
        <end position="328"/>
    </location>
</feature>
<feature type="compositionally biased region" description="Low complexity" evidence="1">
    <location>
        <begin position="183"/>
        <end position="197"/>
    </location>
</feature>
<dbReference type="Pfam" id="PF08313">
    <property type="entry name" value="SCA7"/>
    <property type="match status" value="1"/>
</dbReference>
<evidence type="ECO:0000256" key="1">
    <source>
        <dbReference type="SAM" id="MobiDB-lite"/>
    </source>
</evidence>
<comment type="caution">
    <text evidence="4">The sequence shown here is derived from an EMBL/GenBank/DDBJ whole genome shotgun (WGS) entry which is preliminary data.</text>
</comment>
<dbReference type="OrthoDB" id="21678at2759"/>
<dbReference type="Proteomes" id="UP000298327">
    <property type="component" value="Unassembled WGS sequence"/>
</dbReference>
<gene>
    <name evidence="4" type="ORF">EVG20_g8841</name>
</gene>
<feature type="region of interest" description="Disordered" evidence="1">
    <location>
        <begin position="22"/>
        <end position="66"/>
    </location>
</feature>
<feature type="compositionally biased region" description="Basic residues" evidence="1">
    <location>
        <begin position="270"/>
        <end position="287"/>
    </location>
</feature>
<organism evidence="4 5">
    <name type="scientific">Dentipellis fragilis</name>
    <dbReference type="NCBI Taxonomy" id="205917"/>
    <lineage>
        <taxon>Eukaryota</taxon>
        <taxon>Fungi</taxon>
        <taxon>Dikarya</taxon>
        <taxon>Basidiomycota</taxon>
        <taxon>Agaricomycotina</taxon>
        <taxon>Agaricomycetes</taxon>
        <taxon>Russulales</taxon>
        <taxon>Hericiaceae</taxon>
        <taxon>Dentipellis</taxon>
    </lineage>
</organism>
<evidence type="ECO:0000313" key="4">
    <source>
        <dbReference type="EMBL" id="TFY56668.1"/>
    </source>
</evidence>
<feature type="region of interest" description="Disordered" evidence="1">
    <location>
        <begin position="117"/>
        <end position="296"/>
    </location>
</feature>
<dbReference type="AlphaFoldDB" id="A0A4Y9Y429"/>
<reference evidence="4 5" key="1">
    <citation type="submission" date="2019-02" db="EMBL/GenBank/DDBJ databases">
        <title>Genome sequencing of the rare red list fungi Dentipellis fragilis.</title>
        <authorList>
            <person name="Buettner E."/>
            <person name="Kellner H."/>
        </authorList>
    </citation>
    <scope>NUCLEOTIDE SEQUENCE [LARGE SCALE GENOMIC DNA]</scope>
    <source>
        <strain evidence="4 5">DSM 105465</strain>
    </source>
</reference>
<dbReference type="GO" id="GO:0000124">
    <property type="term" value="C:SAGA complex"/>
    <property type="evidence" value="ECO:0007669"/>
    <property type="project" value="InterPro"/>
</dbReference>
<feature type="domain" description="SCA7" evidence="3">
    <location>
        <begin position="60"/>
        <end position="126"/>
    </location>
</feature>
<evidence type="ECO:0000256" key="2">
    <source>
        <dbReference type="SAM" id="SignalP"/>
    </source>
</evidence>
<dbReference type="STRING" id="205917.A0A4Y9Y429"/>
<feature type="compositionally biased region" description="Basic and acidic residues" evidence="1">
    <location>
        <begin position="125"/>
        <end position="159"/>
    </location>
</feature>
<keyword evidence="2" id="KW-0732">Signal</keyword>
<dbReference type="GO" id="GO:0006357">
    <property type="term" value="P:regulation of transcription by RNA polymerase II"/>
    <property type="evidence" value="ECO:0007669"/>
    <property type="project" value="TreeGrafter"/>
</dbReference>
<dbReference type="GO" id="GO:0031048">
    <property type="term" value="P:regulatory ncRNA-mediated heterochromatin formation"/>
    <property type="evidence" value="ECO:0007669"/>
    <property type="project" value="TreeGrafter"/>
</dbReference>
<feature type="compositionally biased region" description="Basic residues" evidence="1">
    <location>
        <begin position="48"/>
        <end position="63"/>
    </location>
</feature>
<dbReference type="Gene3D" id="6.10.140.1270">
    <property type="match status" value="1"/>
</dbReference>
<dbReference type="PROSITE" id="PS51505">
    <property type="entry name" value="SCA7"/>
    <property type="match status" value="1"/>
</dbReference>
<feature type="signal peptide" evidence="2">
    <location>
        <begin position="1"/>
        <end position="18"/>
    </location>
</feature>
<feature type="compositionally biased region" description="Basic residues" evidence="1">
    <location>
        <begin position="249"/>
        <end position="261"/>
    </location>
</feature>
<keyword evidence="5" id="KW-1185">Reference proteome</keyword>
<dbReference type="PANTHER" id="PTHR47805:SF1">
    <property type="entry name" value="SAGA-ASSOCIATED FACTOR 73"/>
    <property type="match status" value="1"/>
</dbReference>